<dbReference type="InterPro" id="IPR001296">
    <property type="entry name" value="Glyco_trans_1"/>
</dbReference>
<dbReference type="Gene3D" id="3.40.50.2000">
    <property type="entry name" value="Glycogen Phosphorylase B"/>
    <property type="match status" value="1"/>
</dbReference>
<evidence type="ECO:0000259" key="2">
    <source>
        <dbReference type="Pfam" id="PF00534"/>
    </source>
</evidence>
<organism evidence="3 5">
    <name type="scientific">Mumia zhuanghuii</name>
    <dbReference type="NCBI Taxonomy" id="2585211"/>
    <lineage>
        <taxon>Bacteria</taxon>
        <taxon>Bacillati</taxon>
        <taxon>Actinomycetota</taxon>
        <taxon>Actinomycetes</taxon>
        <taxon>Propionibacteriales</taxon>
        <taxon>Nocardioidaceae</taxon>
        <taxon>Mumia</taxon>
    </lineage>
</organism>
<comment type="caution">
    <text evidence="3">The sequence shown here is derived from an EMBL/GenBank/DDBJ whole genome shotgun (WGS) entry which is preliminary data.</text>
</comment>
<protein>
    <submittedName>
        <fullName evidence="3">Glycosyltransferase</fullName>
    </submittedName>
</protein>
<dbReference type="EMBL" id="VDFR01000098">
    <property type="protein sequence ID" value="TNC42279.1"/>
    <property type="molecule type" value="Genomic_DNA"/>
</dbReference>
<name>A0A5C4MGY5_9ACTN</name>
<gene>
    <name evidence="4" type="ORF">FHE65_13030</name>
    <name evidence="3" type="ORF">FHE65_21515</name>
</gene>
<accession>A0A5C4MGY5</accession>
<dbReference type="AlphaFoldDB" id="A0A5C4MGY5"/>
<evidence type="ECO:0000313" key="4">
    <source>
        <dbReference type="EMBL" id="TNC46347.1"/>
    </source>
</evidence>
<dbReference type="Proteomes" id="UP000306740">
    <property type="component" value="Unassembled WGS sequence"/>
</dbReference>
<dbReference type="EMBL" id="VDFR01000057">
    <property type="protein sequence ID" value="TNC46347.1"/>
    <property type="molecule type" value="Genomic_DNA"/>
</dbReference>
<evidence type="ECO:0000313" key="5">
    <source>
        <dbReference type="Proteomes" id="UP000306740"/>
    </source>
</evidence>
<reference evidence="3 5" key="1">
    <citation type="submission" date="2019-05" db="EMBL/GenBank/DDBJ databases">
        <title>Mumia sp. nov., isolated from the intestinal contents of plateau pika (Ochotona curzoniae) in the Qinghai-Tibet plateau of China.</title>
        <authorList>
            <person name="Tian Z."/>
        </authorList>
    </citation>
    <scope>NUCLEOTIDE SEQUENCE [LARGE SCALE GENOMIC DNA]</scope>
    <source>
        <strain evidence="5">527</strain>
        <strain evidence="3">Z527</strain>
    </source>
</reference>
<dbReference type="SUPFAM" id="SSF53756">
    <property type="entry name" value="UDP-Glycosyltransferase/glycogen phosphorylase"/>
    <property type="match status" value="1"/>
</dbReference>
<dbReference type="Pfam" id="PF00534">
    <property type="entry name" value="Glycos_transf_1"/>
    <property type="match status" value="1"/>
</dbReference>
<sequence>MRLLIWHVHGSWTTSFVQGRHEYLVPVNTARDADGRGRARTWDWPASVREVTQDDLAHERLDAVVLQRPHEPELVRTWTGLEVGVDVPAVYVEHNTPPGDAVRTRHPRADLPGVPVVHVTPFNQAYWDCGSTPTYVVEHGIVDPGHRYSGEWPRAAVVMNEPVRRTRVLGTDLLPVVADAVPLDVFGMGVAPLASEAWADGRLWAFDDLPQDIMHTEVARRRVYLHTARWTSLGLSLLEAMHLGLPAVAFAGTEAPRAIGDAGVVSADPRVLRDAAARFIREPMLAEEVGAAGRGRVRARYGLERFLADWDALLDDVVAA</sequence>
<dbReference type="RefSeq" id="WP_139105985.1">
    <property type="nucleotide sequence ID" value="NZ_VDFR01000057.1"/>
</dbReference>
<dbReference type="GO" id="GO:0016757">
    <property type="term" value="F:glycosyltransferase activity"/>
    <property type="evidence" value="ECO:0007669"/>
    <property type="project" value="InterPro"/>
</dbReference>
<evidence type="ECO:0000256" key="1">
    <source>
        <dbReference type="ARBA" id="ARBA00022679"/>
    </source>
</evidence>
<keyword evidence="1 3" id="KW-0808">Transferase</keyword>
<evidence type="ECO:0000313" key="3">
    <source>
        <dbReference type="EMBL" id="TNC42279.1"/>
    </source>
</evidence>
<dbReference type="OrthoDB" id="9794513at2"/>
<proteinExistence type="predicted"/>
<feature type="domain" description="Glycosyl transferase family 1" evidence="2">
    <location>
        <begin position="215"/>
        <end position="294"/>
    </location>
</feature>